<comment type="caution">
    <text evidence="2">The sequence shown here is derived from an EMBL/GenBank/DDBJ whole genome shotgun (WGS) entry which is preliminary data.</text>
</comment>
<dbReference type="PANTHER" id="PTHR47345:SF1">
    <property type="entry name" value="CUT9-INTERACTING PROTEIN SCN1"/>
    <property type="match status" value="1"/>
</dbReference>
<dbReference type="InterPro" id="IPR032466">
    <property type="entry name" value="Metal_Hydrolase"/>
</dbReference>
<dbReference type="Gene3D" id="3.20.20.140">
    <property type="entry name" value="Metal-dependent hydrolases"/>
    <property type="match status" value="1"/>
</dbReference>
<dbReference type="EMBL" id="ML978123">
    <property type="protein sequence ID" value="KAF2101286.1"/>
    <property type="molecule type" value="Genomic_DNA"/>
</dbReference>
<evidence type="ECO:0000313" key="2">
    <source>
        <dbReference type="EMBL" id="KAF2101286.1"/>
    </source>
</evidence>
<dbReference type="Proteomes" id="UP000799772">
    <property type="component" value="Unassembled WGS sequence"/>
</dbReference>
<keyword evidence="2" id="KW-0378">Hydrolase</keyword>
<proteinExistence type="predicted"/>
<dbReference type="InterPro" id="IPR053044">
    <property type="entry name" value="Metallo-hydrolase/TatD-type"/>
</dbReference>
<evidence type="ECO:0000256" key="1">
    <source>
        <dbReference type="SAM" id="MobiDB-lite"/>
    </source>
</evidence>
<evidence type="ECO:0000313" key="3">
    <source>
        <dbReference type="Proteomes" id="UP000799772"/>
    </source>
</evidence>
<organism evidence="2 3">
    <name type="scientific">Rhizodiscina lignyota</name>
    <dbReference type="NCBI Taxonomy" id="1504668"/>
    <lineage>
        <taxon>Eukaryota</taxon>
        <taxon>Fungi</taxon>
        <taxon>Dikarya</taxon>
        <taxon>Ascomycota</taxon>
        <taxon>Pezizomycotina</taxon>
        <taxon>Dothideomycetes</taxon>
        <taxon>Pleosporomycetidae</taxon>
        <taxon>Aulographales</taxon>
        <taxon>Rhizodiscinaceae</taxon>
        <taxon>Rhizodiscina</taxon>
    </lineage>
</organism>
<gene>
    <name evidence="2" type="ORF">NA57DRAFT_34223</name>
</gene>
<dbReference type="InterPro" id="IPR001130">
    <property type="entry name" value="TatD-like"/>
</dbReference>
<dbReference type="SUPFAM" id="SSF51556">
    <property type="entry name" value="Metallo-dependent hydrolases"/>
    <property type="match status" value="1"/>
</dbReference>
<dbReference type="AlphaFoldDB" id="A0A9P4IGG6"/>
<sequence length="391" mass="43971">MAQVDQDANGAFPWHLGVYDAHCHPTDTMASIEEIPKMKARTLTVMATRAQDQQLVIDVAERLGVTASGLAQNEQRDENKEKLVPSFGWHPWFSHQIFDDSASGDAGAFDEEAKVLHYRAVLTPKSEDREFLRSLPDPRPLSAFLNETKEHLLRFPFALVGEVGLDRAFRIPEAWLPEHHEQRDDSLTPGGREGRRLSPYRVHMDHQKKILLAQLRLAGELNRAVSVHGVAAHGVIFEALRETWKGHELKVLSKRQRKRLRDGFDLDEDTESEEADGAQPKPYPPRMCMHSYSGPADTIKQYVDPSIPVDIFFSFSTAINFSSGSSDKGAAAILAVPDDKILIESDLHTAGLRMDQHLEEIVRLVCNLKGWDLEDGVARLGQNWKRFVFGA</sequence>
<protein>
    <submittedName>
        <fullName evidence="2">Metallo-dependent hydrolase</fullName>
    </submittedName>
</protein>
<feature type="region of interest" description="Disordered" evidence="1">
    <location>
        <begin position="263"/>
        <end position="286"/>
    </location>
</feature>
<keyword evidence="3" id="KW-1185">Reference proteome</keyword>
<name>A0A9P4IGG6_9PEZI</name>
<dbReference type="OrthoDB" id="413993at2759"/>
<reference evidence="2" key="1">
    <citation type="journal article" date="2020" name="Stud. Mycol.">
        <title>101 Dothideomycetes genomes: a test case for predicting lifestyles and emergence of pathogens.</title>
        <authorList>
            <person name="Haridas S."/>
            <person name="Albert R."/>
            <person name="Binder M."/>
            <person name="Bloem J."/>
            <person name="Labutti K."/>
            <person name="Salamov A."/>
            <person name="Andreopoulos B."/>
            <person name="Baker S."/>
            <person name="Barry K."/>
            <person name="Bills G."/>
            <person name="Bluhm B."/>
            <person name="Cannon C."/>
            <person name="Castanera R."/>
            <person name="Culley D."/>
            <person name="Daum C."/>
            <person name="Ezra D."/>
            <person name="Gonzalez J."/>
            <person name="Henrissat B."/>
            <person name="Kuo A."/>
            <person name="Liang C."/>
            <person name="Lipzen A."/>
            <person name="Lutzoni F."/>
            <person name="Magnuson J."/>
            <person name="Mondo S."/>
            <person name="Nolan M."/>
            <person name="Ohm R."/>
            <person name="Pangilinan J."/>
            <person name="Park H.-J."/>
            <person name="Ramirez L."/>
            <person name="Alfaro M."/>
            <person name="Sun H."/>
            <person name="Tritt A."/>
            <person name="Yoshinaga Y."/>
            <person name="Zwiers L.-H."/>
            <person name="Turgeon B."/>
            <person name="Goodwin S."/>
            <person name="Spatafora J."/>
            <person name="Crous P."/>
            <person name="Grigoriev I."/>
        </authorList>
    </citation>
    <scope>NUCLEOTIDE SEQUENCE</scope>
    <source>
        <strain evidence="2">CBS 133067</strain>
    </source>
</reference>
<dbReference type="GO" id="GO:0016788">
    <property type="term" value="F:hydrolase activity, acting on ester bonds"/>
    <property type="evidence" value="ECO:0007669"/>
    <property type="project" value="InterPro"/>
</dbReference>
<feature type="compositionally biased region" description="Acidic residues" evidence="1">
    <location>
        <begin position="265"/>
        <end position="276"/>
    </location>
</feature>
<accession>A0A9P4IGG6</accession>
<dbReference type="Pfam" id="PF01026">
    <property type="entry name" value="TatD_DNase"/>
    <property type="match status" value="1"/>
</dbReference>
<dbReference type="PANTHER" id="PTHR47345">
    <property type="entry name" value="CUT9-INTERACTING PROTEIN SCN1"/>
    <property type="match status" value="1"/>
</dbReference>